<evidence type="ECO:0000256" key="5">
    <source>
        <dbReference type="ARBA" id="ARBA00023141"/>
    </source>
</evidence>
<evidence type="ECO:0000256" key="7">
    <source>
        <dbReference type="HAMAP-Rule" id="MF_00210"/>
    </source>
</evidence>
<organism evidence="9 10">
    <name type="scientific">Candidatus Faeciplasma pullistercoris</name>
    <dbReference type="NCBI Taxonomy" id="2840800"/>
    <lineage>
        <taxon>Bacteria</taxon>
        <taxon>Bacillati</taxon>
        <taxon>Bacillota</taxon>
        <taxon>Clostridia</taxon>
        <taxon>Eubacteriales</taxon>
        <taxon>Oscillospiraceae</taxon>
        <taxon>Oscillospiraceae incertae sedis</taxon>
        <taxon>Candidatus Faeciplasma</taxon>
    </lineage>
</organism>
<feature type="binding site" evidence="7">
    <location>
        <position position="118"/>
    </location>
    <ligand>
        <name>phosphoenolpyruvate</name>
        <dbReference type="ChEBI" id="CHEBI:58702"/>
    </ligand>
</feature>
<dbReference type="InterPro" id="IPR013792">
    <property type="entry name" value="RNA3'P_cycl/enolpyr_Trfase_a/b"/>
</dbReference>
<dbReference type="EMBL" id="DVLL01000019">
    <property type="protein sequence ID" value="HIT59048.1"/>
    <property type="molecule type" value="Genomic_DNA"/>
</dbReference>
<dbReference type="GO" id="GO:0009073">
    <property type="term" value="P:aromatic amino acid family biosynthetic process"/>
    <property type="evidence" value="ECO:0007669"/>
    <property type="project" value="UniProtKB-KW"/>
</dbReference>
<feature type="binding site" evidence="7">
    <location>
        <position position="161"/>
    </location>
    <ligand>
        <name>3-phosphoshikimate</name>
        <dbReference type="ChEBI" id="CHEBI:145989"/>
    </ligand>
</feature>
<dbReference type="InterPro" id="IPR006264">
    <property type="entry name" value="EPSP_synthase"/>
</dbReference>
<feature type="binding site" evidence="7">
    <location>
        <position position="329"/>
    </location>
    <ligand>
        <name>3-phosphoshikimate</name>
        <dbReference type="ChEBI" id="CHEBI:145989"/>
    </ligand>
</feature>
<dbReference type="InterPro" id="IPR001986">
    <property type="entry name" value="Enolpyruvate_Tfrase_dom"/>
</dbReference>
<sequence length="416" mass="44078">MDIVIQSGQRTGSVRVPSSKSQAHRALILAALGSKPSSILIDGISKDIEATIACLNAIGADIKVCEGRILVTPVKRGCPGSRLLSCGESGSTLRFMLPIVGALGVEAEFLPEGRLMERPLSPLDQCLRRHGMIIEKTSDRILCSGRLSAGEYELPGDISSQYISGLIMALSIIDGDSTLSVTGEVQSQNYIRMTEDAVLCSGMRFTKEGNTYKIPGGQTPKFPSEFSVEGDYSSASFFLCMGALSERGVTVLGLDPNSSQGDKAVTDILSCFGAIISYSDDGITVKRGSLTGLTIDAAQIPDIIPPLCAVAAVAKGETKVINAGRLRIKESDRLKTTDRMLTALGADVTELQDGLVIKGKPELEGGKVDSSNDHRIAMSAAVAACRCSGSVTVMGSECVAKSYPRFWDDLTLLEMI</sequence>
<feature type="binding site" evidence="7">
    <location>
        <position position="90"/>
    </location>
    <ligand>
        <name>phosphoenolpyruvate</name>
        <dbReference type="ChEBI" id="CHEBI:58702"/>
    </ligand>
</feature>
<comment type="subcellular location">
    <subcellularLocation>
        <location evidence="7">Cytoplasm</location>
    </subcellularLocation>
</comment>
<dbReference type="Gene3D" id="3.65.10.10">
    <property type="entry name" value="Enolpyruvate transferase domain"/>
    <property type="match status" value="2"/>
</dbReference>
<dbReference type="EC" id="2.5.1.19" evidence="7"/>
<dbReference type="Pfam" id="PF00275">
    <property type="entry name" value="EPSP_synthase"/>
    <property type="match status" value="1"/>
</dbReference>
<accession>A0A9D1KLL7</accession>
<dbReference type="AlphaFoldDB" id="A0A9D1KLL7"/>
<feature type="binding site" evidence="7">
    <location>
        <position position="25"/>
    </location>
    <ligand>
        <name>3-phosphoshikimate</name>
        <dbReference type="ChEBI" id="CHEBI:145989"/>
    </ligand>
</feature>
<feature type="binding site" evidence="7">
    <location>
        <position position="302"/>
    </location>
    <ligand>
        <name>3-phosphoshikimate</name>
        <dbReference type="ChEBI" id="CHEBI:145989"/>
    </ligand>
</feature>
<evidence type="ECO:0000256" key="6">
    <source>
        <dbReference type="ARBA" id="ARBA00044633"/>
    </source>
</evidence>
<comment type="similarity">
    <text evidence="2 7">Belongs to the EPSP synthase family.</text>
</comment>
<dbReference type="HAMAP" id="MF_00210">
    <property type="entry name" value="EPSP_synth"/>
    <property type="match status" value="1"/>
</dbReference>
<gene>
    <name evidence="7 9" type="primary">aroA</name>
    <name evidence="9" type="ORF">IAC39_05010</name>
</gene>
<name>A0A9D1KLL7_9FIRM</name>
<feature type="binding site" evidence="7">
    <location>
        <position position="21"/>
    </location>
    <ligand>
        <name>3-phosphoshikimate</name>
        <dbReference type="ChEBI" id="CHEBI:145989"/>
    </ligand>
</feature>
<comment type="subunit">
    <text evidence="7">Monomer.</text>
</comment>
<dbReference type="GO" id="GO:0005737">
    <property type="term" value="C:cytoplasm"/>
    <property type="evidence" value="ECO:0007669"/>
    <property type="project" value="UniProtKB-SubCell"/>
</dbReference>
<feature type="binding site" evidence="7">
    <location>
        <position position="20"/>
    </location>
    <ligand>
        <name>phosphoenolpyruvate</name>
        <dbReference type="ChEBI" id="CHEBI:58702"/>
    </ligand>
</feature>
<feature type="binding site" evidence="7">
    <location>
        <position position="401"/>
    </location>
    <ligand>
        <name>phosphoenolpyruvate</name>
        <dbReference type="ChEBI" id="CHEBI:58702"/>
    </ligand>
</feature>
<comment type="caution">
    <text evidence="9">The sequence shown here is derived from an EMBL/GenBank/DDBJ whole genome shotgun (WGS) entry which is preliminary data.</text>
</comment>
<dbReference type="PANTHER" id="PTHR21090">
    <property type="entry name" value="AROM/DEHYDROQUINATE SYNTHASE"/>
    <property type="match status" value="1"/>
</dbReference>
<dbReference type="GO" id="GO:0003866">
    <property type="term" value="F:3-phosphoshikimate 1-carboxyvinyltransferase activity"/>
    <property type="evidence" value="ECO:0007669"/>
    <property type="project" value="UniProtKB-UniRule"/>
</dbReference>
<evidence type="ECO:0000256" key="3">
    <source>
        <dbReference type="ARBA" id="ARBA00022605"/>
    </source>
</evidence>
<evidence type="ECO:0000313" key="10">
    <source>
        <dbReference type="Proteomes" id="UP000824136"/>
    </source>
</evidence>
<dbReference type="PIRSF" id="PIRSF000505">
    <property type="entry name" value="EPSPS"/>
    <property type="match status" value="1"/>
</dbReference>
<feature type="binding site" evidence="7">
    <location>
        <position position="187"/>
    </location>
    <ligand>
        <name>3-phosphoshikimate</name>
        <dbReference type="ChEBI" id="CHEBI:145989"/>
    </ligand>
</feature>
<keyword evidence="7" id="KW-0963">Cytoplasm</keyword>
<evidence type="ECO:0000313" key="9">
    <source>
        <dbReference type="EMBL" id="HIT59048.1"/>
    </source>
</evidence>
<evidence type="ECO:0000256" key="1">
    <source>
        <dbReference type="ARBA" id="ARBA00004811"/>
    </source>
</evidence>
<protein>
    <recommendedName>
        <fullName evidence="7">3-phosphoshikimate 1-carboxyvinyltransferase</fullName>
        <ecNumber evidence="7">2.5.1.19</ecNumber>
    </recommendedName>
    <alternativeName>
        <fullName evidence="7">5-enolpyruvylshikimate-3-phosphate synthase</fullName>
        <shortName evidence="7">EPSP synthase</shortName>
        <shortName evidence="7">EPSPS</shortName>
    </alternativeName>
</protein>
<feature type="binding site" evidence="7">
    <location>
        <position position="160"/>
    </location>
    <ligand>
        <name>3-phosphoshikimate</name>
        <dbReference type="ChEBI" id="CHEBI:145989"/>
    </ligand>
</feature>
<feature type="binding site" evidence="7">
    <location>
        <position position="375"/>
    </location>
    <ligand>
        <name>phosphoenolpyruvate</name>
        <dbReference type="ChEBI" id="CHEBI:58702"/>
    </ligand>
</feature>
<dbReference type="GO" id="GO:0008652">
    <property type="term" value="P:amino acid biosynthetic process"/>
    <property type="evidence" value="ECO:0007669"/>
    <property type="project" value="UniProtKB-KW"/>
</dbReference>
<comment type="catalytic activity">
    <reaction evidence="6">
        <text>3-phosphoshikimate + phosphoenolpyruvate = 5-O-(1-carboxyvinyl)-3-phosphoshikimate + phosphate</text>
        <dbReference type="Rhea" id="RHEA:21256"/>
        <dbReference type="ChEBI" id="CHEBI:43474"/>
        <dbReference type="ChEBI" id="CHEBI:57701"/>
        <dbReference type="ChEBI" id="CHEBI:58702"/>
        <dbReference type="ChEBI" id="CHEBI:145989"/>
        <dbReference type="EC" id="2.5.1.19"/>
    </reaction>
    <physiologicalReaction direction="left-to-right" evidence="6">
        <dbReference type="Rhea" id="RHEA:21257"/>
    </physiologicalReaction>
</comment>
<comment type="pathway">
    <text evidence="1 7">Metabolic intermediate biosynthesis; chorismate biosynthesis; chorismate from D-erythrose 4-phosphate and phosphoenolpyruvate: step 6/7.</text>
</comment>
<feature type="binding site" evidence="7">
    <location>
        <position position="161"/>
    </location>
    <ligand>
        <name>phosphoenolpyruvate</name>
        <dbReference type="ChEBI" id="CHEBI:58702"/>
    </ligand>
</feature>
<dbReference type="PANTHER" id="PTHR21090:SF5">
    <property type="entry name" value="PENTAFUNCTIONAL AROM POLYPEPTIDE"/>
    <property type="match status" value="1"/>
</dbReference>
<feature type="active site" description="Proton acceptor" evidence="7">
    <location>
        <position position="302"/>
    </location>
</feature>
<comment type="function">
    <text evidence="7">Catalyzes the transfer of the enolpyruvyl moiety of phosphoenolpyruvate (PEP) to the 5-hydroxyl of shikimate-3-phosphate (S3P) to produce enolpyruvyl shikimate-3-phosphate and inorganic phosphate.</text>
</comment>
<keyword evidence="5 7" id="KW-0057">Aromatic amino acid biosynthesis</keyword>
<feature type="binding site" evidence="7">
    <location>
        <position position="333"/>
    </location>
    <ligand>
        <name>phosphoenolpyruvate</name>
        <dbReference type="ChEBI" id="CHEBI:58702"/>
    </ligand>
</feature>
<reference evidence="9" key="1">
    <citation type="submission" date="2020-10" db="EMBL/GenBank/DDBJ databases">
        <authorList>
            <person name="Gilroy R."/>
        </authorList>
    </citation>
    <scope>NUCLEOTIDE SEQUENCE</scope>
    <source>
        <strain evidence="9">CHK33-4379</strain>
    </source>
</reference>
<dbReference type="PROSITE" id="PS00885">
    <property type="entry name" value="EPSP_SYNTHASE_2"/>
    <property type="match status" value="1"/>
</dbReference>
<evidence type="ECO:0000256" key="2">
    <source>
        <dbReference type="ARBA" id="ARBA00009948"/>
    </source>
</evidence>
<dbReference type="CDD" id="cd01556">
    <property type="entry name" value="EPSP_synthase"/>
    <property type="match status" value="1"/>
</dbReference>
<evidence type="ECO:0000259" key="8">
    <source>
        <dbReference type="Pfam" id="PF00275"/>
    </source>
</evidence>
<dbReference type="SUPFAM" id="SSF55205">
    <property type="entry name" value="EPT/RTPC-like"/>
    <property type="match status" value="1"/>
</dbReference>
<feature type="binding site" evidence="7">
    <location>
        <position position="159"/>
    </location>
    <ligand>
        <name>3-phosphoshikimate</name>
        <dbReference type="ChEBI" id="CHEBI:145989"/>
    </ligand>
</feature>
<dbReference type="InterPro" id="IPR023193">
    <property type="entry name" value="EPSP_synthase_CS"/>
</dbReference>
<dbReference type="Proteomes" id="UP000824136">
    <property type="component" value="Unassembled WGS sequence"/>
</dbReference>
<comment type="caution">
    <text evidence="7">Lacks conserved residue(s) required for the propagation of feature annotation.</text>
</comment>
<feature type="domain" description="Enolpyruvate transferase" evidence="8">
    <location>
        <begin position="9"/>
        <end position="410"/>
    </location>
</feature>
<dbReference type="GO" id="GO:0009423">
    <property type="term" value="P:chorismate biosynthetic process"/>
    <property type="evidence" value="ECO:0007669"/>
    <property type="project" value="UniProtKB-UniRule"/>
</dbReference>
<keyword evidence="4 7" id="KW-0808">Transferase</keyword>
<keyword evidence="3 7" id="KW-0028">Amino-acid biosynthesis</keyword>
<reference evidence="9" key="2">
    <citation type="journal article" date="2021" name="PeerJ">
        <title>Extensive microbial diversity within the chicken gut microbiome revealed by metagenomics and culture.</title>
        <authorList>
            <person name="Gilroy R."/>
            <person name="Ravi A."/>
            <person name="Getino M."/>
            <person name="Pursley I."/>
            <person name="Horton D.L."/>
            <person name="Alikhan N.F."/>
            <person name="Baker D."/>
            <person name="Gharbi K."/>
            <person name="Hall N."/>
            <person name="Watson M."/>
            <person name="Adriaenssens E.M."/>
            <person name="Foster-Nyarko E."/>
            <person name="Jarju S."/>
            <person name="Secka A."/>
            <person name="Antonio M."/>
            <person name="Oren A."/>
            <person name="Chaudhuri R.R."/>
            <person name="La Ragione R."/>
            <person name="Hildebrand F."/>
            <person name="Pallen M.J."/>
        </authorList>
    </citation>
    <scope>NUCLEOTIDE SEQUENCE</scope>
    <source>
        <strain evidence="9">CHK33-4379</strain>
    </source>
</reference>
<dbReference type="NCBIfam" id="TIGR01356">
    <property type="entry name" value="aroA"/>
    <property type="match status" value="1"/>
</dbReference>
<evidence type="ECO:0000256" key="4">
    <source>
        <dbReference type="ARBA" id="ARBA00022679"/>
    </source>
</evidence>
<dbReference type="InterPro" id="IPR036968">
    <property type="entry name" value="Enolpyruvate_Tfrase_sf"/>
</dbReference>
<feature type="binding site" evidence="7">
    <location>
        <position position="20"/>
    </location>
    <ligand>
        <name>3-phosphoshikimate</name>
        <dbReference type="ChEBI" id="CHEBI:145989"/>
    </ligand>
</feature>
<proteinExistence type="inferred from homology"/>